<gene>
    <name evidence="5" type="ORF">GS660_06745</name>
</gene>
<evidence type="ECO:0000313" key="6">
    <source>
        <dbReference type="Proteomes" id="UP000477083"/>
    </source>
</evidence>
<dbReference type="CDD" id="cd06307">
    <property type="entry name" value="PBP1_sugar_binding"/>
    <property type="match status" value="1"/>
</dbReference>
<dbReference type="GO" id="GO:0000976">
    <property type="term" value="F:transcription cis-regulatory region binding"/>
    <property type="evidence" value="ECO:0007669"/>
    <property type="project" value="TreeGrafter"/>
</dbReference>
<keyword evidence="6" id="KW-1185">Reference proteome</keyword>
<evidence type="ECO:0000256" key="1">
    <source>
        <dbReference type="ARBA" id="ARBA00023015"/>
    </source>
</evidence>
<organism evidence="5 6">
    <name type="scientific">Frigidibacter albus</name>
    <dbReference type="NCBI Taxonomy" id="1465486"/>
    <lineage>
        <taxon>Bacteria</taxon>
        <taxon>Pseudomonadati</taxon>
        <taxon>Pseudomonadota</taxon>
        <taxon>Alphaproteobacteria</taxon>
        <taxon>Rhodobacterales</taxon>
        <taxon>Paracoccaceae</taxon>
        <taxon>Frigidibacter</taxon>
    </lineage>
</organism>
<evidence type="ECO:0000259" key="4">
    <source>
        <dbReference type="PROSITE" id="PS50932"/>
    </source>
</evidence>
<dbReference type="SUPFAM" id="SSF53822">
    <property type="entry name" value="Periplasmic binding protein-like I"/>
    <property type="match status" value="1"/>
</dbReference>
<dbReference type="InterPro" id="IPR028082">
    <property type="entry name" value="Peripla_BP_I"/>
</dbReference>
<dbReference type="Gene3D" id="1.10.260.40">
    <property type="entry name" value="lambda repressor-like DNA-binding domains"/>
    <property type="match status" value="1"/>
</dbReference>
<dbReference type="PANTHER" id="PTHR30146:SF152">
    <property type="entry name" value="TRANSCRIPTIONAL REGULATORY PROTEIN"/>
    <property type="match status" value="1"/>
</dbReference>
<dbReference type="Proteomes" id="UP000477083">
    <property type="component" value="Unassembled WGS sequence"/>
</dbReference>
<dbReference type="SUPFAM" id="SSF47413">
    <property type="entry name" value="lambda repressor-like DNA-binding domains"/>
    <property type="match status" value="1"/>
</dbReference>
<proteinExistence type="predicted"/>
<reference evidence="5 6" key="1">
    <citation type="submission" date="2020-01" db="EMBL/GenBank/DDBJ databases">
        <title>Frigidibacter albus SP32T (=CGMCC 1.13995T).</title>
        <authorList>
            <person name="Liao X."/>
        </authorList>
    </citation>
    <scope>NUCLEOTIDE SEQUENCE [LARGE SCALE GENOMIC DNA]</scope>
    <source>
        <strain evidence="5 6">SP32</strain>
    </source>
</reference>
<feature type="domain" description="HTH lacI-type" evidence="4">
    <location>
        <begin position="1"/>
        <end position="53"/>
    </location>
</feature>
<dbReference type="InterPro" id="IPR010982">
    <property type="entry name" value="Lambda_DNA-bd_dom_sf"/>
</dbReference>
<accession>A0A6L8VGE3</accession>
<dbReference type="InterPro" id="IPR000843">
    <property type="entry name" value="HTH_LacI"/>
</dbReference>
<evidence type="ECO:0000256" key="2">
    <source>
        <dbReference type="ARBA" id="ARBA00023125"/>
    </source>
</evidence>
<evidence type="ECO:0000313" key="5">
    <source>
        <dbReference type="EMBL" id="MZQ88791.1"/>
    </source>
</evidence>
<sequence length="343" mass="37354">MHDVARSAGVSYSTADRVLNGRGGVAEKSAQRVQRAIEELGYRRDIHAANLSRRRNYRFLFLLPRGDHGFFTVLREALARETVRRMVDRLVITHREVPAFDAEALAAELDATNPEDYDCVALIGVDSAALDTAIRRLVENRLPVITLVSDSASDLRQSYIGIDNVIAGRTAGRLMRLTHLGRTGKVQPILGTLGVRDHRDRLQGATEVIAAAGSGLQILPPIEVQDRPEIMLGRLSDILQGDPGITGIYSIGGGNRGLIELLDRITGPRPVAVLHELTPHSRAALERGVIDAVIDQKPAEEISRAIDAMRAIADDMPAPDSRVVPTIYLADNLPDQNANGGWT</sequence>
<name>A0A6L8VGE3_9RHOB</name>
<evidence type="ECO:0000256" key="3">
    <source>
        <dbReference type="ARBA" id="ARBA00023163"/>
    </source>
</evidence>
<dbReference type="GO" id="GO:0003700">
    <property type="term" value="F:DNA-binding transcription factor activity"/>
    <property type="evidence" value="ECO:0007669"/>
    <property type="project" value="TreeGrafter"/>
</dbReference>
<dbReference type="AlphaFoldDB" id="A0A6L8VGE3"/>
<dbReference type="Gene3D" id="3.40.50.2300">
    <property type="match status" value="2"/>
</dbReference>
<dbReference type="PANTHER" id="PTHR30146">
    <property type="entry name" value="LACI-RELATED TRANSCRIPTIONAL REPRESSOR"/>
    <property type="match status" value="1"/>
</dbReference>
<dbReference type="Pfam" id="PF13407">
    <property type="entry name" value="Peripla_BP_4"/>
    <property type="match status" value="1"/>
</dbReference>
<dbReference type="SMART" id="SM00354">
    <property type="entry name" value="HTH_LACI"/>
    <property type="match status" value="1"/>
</dbReference>
<keyword evidence="3" id="KW-0804">Transcription</keyword>
<dbReference type="InterPro" id="IPR025997">
    <property type="entry name" value="SBP_2_dom"/>
</dbReference>
<dbReference type="PROSITE" id="PS00356">
    <property type="entry name" value="HTH_LACI_1"/>
    <property type="match status" value="1"/>
</dbReference>
<dbReference type="OrthoDB" id="9805774at2"/>
<dbReference type="Pfam" id="PF00356">
    <property type="entry name" value="LacI"/>
    <property type="match status" value="1"/>
</dbReference>
<dbReference type="EMBL" id="WWNR01000003">
    <property type="protein sequence ID" value="MZQ88791.1"/>
    <property type="molecule type" value="Genomic_DNA"/>
</dbReference>
<dbReference type="CDD" id="cd01392">
    <property type="entry name" value="HTH_LacI"/>
    <property type="match status" value="1"/>
</dbReference>
<comment type="caution">
    <text evidence="5">The sequence shown here is derived from an EMBL/GenBank/DDBJ whole genome shotgun (WGS) entry which is preliminary data.</text>
</comment>
<keyword evidence="1" id="KW-0805">Transcription regulation</keyword>
<dbReference type="PROSITE" id="PS50932">
    <property type="entry name" value="HTH_LACI_2"/>
    <property type="match status" value="1"/>
</dbReference>
<keyword evidence="2" id="KW-0238">DNA-binding</keyword>
<protein>
    <submittedName>
        <fullName evidence="5">Substrate-binding domain-containing protein</fullName>
    </submittedName>
</protein>